<dbReference type="GO" id="GO:0042158">
    <property type="term" value="P:lipoprotein biosynthetic process"/>
    <property type="evidence" value="ECO:0007669"/>
    <property type="project" value="InterPro"/>
</dbReference>
<dbReference type="Proteomes" id="UP000885722">
    <property type="component" value="Unassembled WGS sequence"/>
</dbReference>
<gene>
    <name evidence="10" type="primary">lnt</name>
    <name evidence="10" type="ORF">ENJ74_02495</name>
</gene>
<feature type="domain" description="CN hydrolase" evidence="9">
    <location>
        <begin position="51"/>
        <end position="265"/>
    </location>
</feature>
<keyword evidence="7" id="KW-0472">Membrane</keyword>
<dbReference type="Pfam" id="PF00795">
    <property type="entry name" value="CN_hydrolase"/>
    <property type="match status" value="1"/>
</dbReference>
<dbReference type="GO" id="GO:0016410">
    <property type="term" value="F:N-acyltransferase activity"/>
    <property type="evidence" value="ECO:0007669"/>
    <property type="project" value="InterPro"/>
</dbReference>
<dbReference type="PANTHER" id="PTHR38686:SF1">
    <property type="entry name" value="APOLIPOPROTEIN N-ACYLTRANSFERASE"/>
    <property type="match status" value="1"/>
</dbReference>
<dbReference type="NCBIfam" id="TIGR00546">
    <property type="entry name" value="lnt"/>
    <property type="match status" value="1"/>
</dbReference>
<evidence type="ECO:0000256" key="6">
    <source>
        <dbReference type="ARBA" id="ARBA00022989"/>
    </source>
</evidence>
<evidence type="ECO:0000256" key="4">
    <source>
        <dbReference type="ARBA" id="ARBA00022679"/>
    </source>
</evidence>
<proteinExistence type="inferred from homology"/>
<dbReference type="InterPro" id="IPR036526">
    <property type="entry name" value="C-N_Hydrolase_sf"/>
</dbReference>
<dbReference type="EMBL" id="DRNO01000167">
    <property type="protein sequence ID" value="HFC03720.1"/>
    <property type="molecule type" value="Genomic_DNA"/>
</dbReference>
<evidence type="ECO:0000256" key="5">
    <source>
        <dbReference type="ARBA" id="ARBA00022692"/>
    </source>
</evidence>
<evidence type="ECO:0000313" key="10">
    <source>
        <dbReference type="EMBL" id="HFC03720.1"/>
    </source>
</evidence>
<dbReference type="PROSITE" id="PS50263">
    <property type="entry name" value="CN_HYDROLASE"/>
    <property type="match status" value="1"/>
</dbReference>
<name>A0A7V2WLE6_9BACT</name>
<dbReference type="AlphaFoldDB" id="A0A7V2WLE6"/>
<accession>A0A7V2WLE6</accession>
<sequence>MILTAFRLPRRQKSPGRILLPIAALVCFLAALDLRQPRILSGDPSGRIVLVTTHVPVDLKWNSEHLGPQIRTVFEKIDEAIRRKAQLVILPESVLPLFLNREPSLLQPLRQRARKIDIVLGALYLTSDRQNRNSAYLFHDGSYQVADKAVLVPFGEANPLPDWAGRWINRIFFDGAPDYRPAAHPGTFTIEGRKYRIGVCYEGTSERLYTDWPKHLILLSNNGWFHPSVEPTLQRLLLEYYARKYGTTIWHSVNMAPSYMIQAKW</sequence>
<evidence type="ECO:0000256" key="2">
    <source>
        <dbReference type="ARBA" id="ARBA00010065"/>
    </source>
</evidence>
<organism evidence="10">
    <name type="scientific">Nitratifractor salsuginis</name>
    <dbReference type="NCBI Taxonomy" id="269261"/>
    <lineage>
        <taxon>Bacteria</taxon>
        <taxon>Pseudomonadati</taxon>
        <taxon>Campylobacterota</taxon>
        <taxon>Epsilonproteobacteria</taxon>
        <taxon>Campylobacterales</taxon>
        <taxon>Sulfurovaceae</taxon>
        <taxon>Nitratifractor</taxon>
    </lineage>
</organism>
<dbReference type="PANTHER" id="PTHR38686">
    <property type="entry name" value="APOLIPOPROTEIN N-ACYLTRANSFERASE"/>
    <property type="match status" value="1"/>
</dbReference>
<keyword evidence="6" id="KW-1133">Transmembrane helix</keyword>
<keyword evidence="3" id="KW-1003">Cell membrane</keyword>
<dbReference type="InterPro" id="IPR004563">
    <property type="entry name" value="Apolipo_AcylTrfase"/>
</dbReference>
<evidence type="ECO:0000256" key="7">
    <source>
        <dbReference type="ARBA" id="ARBA00023136"/>
    </source>
</evidence>
<comment type="subcellular location">
    <subcellularLocation>
        <location evidence="1">Cell membrane</location>
        <topology evidence="1">Multi-pass membrane protein</topology>
    </subcellularLocation>
</comment>
<evidence type="ECO:0000256" key="1">
    <source>
        <dbReference type="ARBA" id="ARBA00004651"/>
    </source>
</evidence>
<comment type="similarity">
    <text evidence="2">Belongs to the CN hydrolase family. Apolipoprotein N-acyltransferase subfamily.</text>
</comment>
<reference evidence="10" key="1">
    <citation type="journal article" date="2020" name="mSystems">
        <title>Genome- and Community-Level Interaction Insights into Carbon Utilization and Element Cycling Functions of Hydrothermarchaeota in Hydrothermal Sediment.</title>
        <authorList>
            <person name="Zhou Z."/>
            <person name="Liu Y."/>
            <person name="Xu W."/>
            <person name="Pan J."/>
            <person name="Luo Z.H."/>
            <person name="Li M."/>
        </authorList>
    </citation>
    <scope>NUCLEOTIDE SEQUENCE [LARGE SCALE GENOMIC DNA]</scope>
    <source>
        <strain evidence="10">HyVt-513</strain>
    </source>
</reference>
<protein>
    <submittedName>
        <fullName evidence="10">Apolipoprotein N-acyltransferase</fullName>
    </submittedName>
</protein>
<dbReference type="InterPro" id="IPR003010">
    <property type="entry name" value="C-N_Hydrolase"/>
</dbReference>
<dbReference type="Gene3D" id="3.60.110.10">
    <property type="entry name" value="Carbon-nitrogen hydrolase"/>
    <property type="match status" value="1"/>
</dbReference>
<dbReference type="GO" id="GO:0005886">
    <property type="term" value="C:plasma membrane"/>
    <property type="evidence" value="ECO:0007669"/>
    <property type="project" value="UniProtKB-SubCell"/>
</dbReference>
<dbReference type="SUPFAM" id="SSF56317">
    <property type="entry name" value="Carbon-nitrogen hydrolase"/>
    <property type="match status" value="1"/>
</dbReference>
<evidence type="ECO:0000256" key="3">
    <source>
        <dbReference type="ARBA" id="ARBA00022475"/>
    </source>
</evidence>
<evidence type="ECO:0000256" key="8">
    <source>
        <dbReference type="ARBA" id="ARBA00023315"/>
    </source>
</evidence>
<keyword evidence="8" id="KW-0012">Acyltransferase</keyword>
<keyword evidence="4" id="KW-0808">Transferase</keyword>
<comment type="caution">
    <text evidence="10">The sequence shown here is derived from an EMBL/GenBank/DDBJ whole genome shotgun (WGS) entry which is preliminary data.</text>
</comment>
<evidence type="ECO:0000259" key="9">
    <source>
        <dbReference type="PROSITE" id="PS50263"/>
    </source>
</evidence>
<keyword evidence="5" id="KW-0812">Transmembrane</keyword>